<reference evidence="1 2" key="1">
    <citation type="submission" date="2015-04" db="EMBL/GenBank/DDBJ databases">
        <title>Comparative genomics of rhizobia nodulating Arachis hypogaea in China.</title>
        <authorList>
            <person name="Li Y."/>
        </authorList>
    </citation>
    <scope>NUCLEOTIDE SEQUENCE [LARGE SCALE GENOMIC DNA]</scope>
    <source>
        <strain evidence="1 2">CCBAU 51757</strain>
    </source>
</reference>
<dbReference type="Proteomes" id="UP000289546">
    <property type="component" value="Unassembled WGS sequence"/>
</dbReference>
<dbReference type="OrthoDB" id="8239785at2"/>
<keyword evidence="2" id="KW-1185">Reference proteome</keyword>
<protein>
    <submittedName>
        <fullName evidence="1">Uncharacterized protein</fullName>
    </submittedName>
</protein>
<dbReference type="AlphaFoldDB" id="A0A4V1L0X5"/>
<name>A0A4V1L0X5_9BRAD</name>
<proteinExistence type="predicted"/>
<sequence>MNRAWFILWALVVYQVAAWAFAPQKPAEPARPTDGPGYGSNEAIFVHGRASTRHEATLAFERPYGSRCAGEGRRQFISSVSGYYTRRQNETERYPETFGKPGADYIAKQWSTGEDKRIERLTQEAYAQGYLQPSDFDDLARKAVEAIVRGERVTVRSCAS</sequence>
<dbReference type="EMBL" id="LBJQ01000093">
    <property type="protein sequence ID" value="RXH22189.1"/>
    <property type="molecule type" value="Genomic_DNA"/>
</dbReference>
<dbReference type="RefSeq" id="WP_128922459.1">
    <property type="nucleotide sequence ID" value="NZ_LBJC01000031.1"/>
</dbReference>
<evidence type="ECO:0000313" key="2">
    <source>
        <dbReference type="Proteomes" id="UP000289546"/>
    </source>
</evidence>
<gene>
    <name evidence="1" type="ORF">XH99_34960</name>
</gene>
<evidence type="ECO:0000313" key="1">
    <source>
        <dbReference type="EMBL" id="RXH22189.1"/>
    </source>
</evidence>
<comment type="caution">
    <text evidence="1">The sequence shown here is derived from an EMBL/GenBank/DDBJ whole genome shotgun (WGS) entry which is preliminary data.</text>
</comment>
<accession>A0A4V1L0X5</accession>
<organism evidence="1 2">
    <name type="scientific">Bradyrhizobium nanningense</name>
    <dbReference type="NCBI Taxonomy" id="1325118"/>
    <lineage>
        <taxon>Bacteria</taxon>
        <taxon>Pseudomonadati</taxon>
        <taxon>Pseudomonadota</taxon>
        <taxon>Alphaproteobacteria</taxon>
        <taxon>Hyphomicrobiales</taxon>
        <taxon>Nitrobacteraceae</taxon>
        <taxon>Bradyrhizobium</taxon>
    </lineage>
</organism>